<dbReference type="VEuPathDB" id="PlasmoDB:PmUG01_11024900"/>
<name>A0A1A8W520_PLAMA</name>
<dbReference type="Proteomes" id="UP000078597">
    <property type="component" value="Unassembled WGS sequence"/>
</dbReference>
<proteinExistence type="predicted"/>
<keyword evidence="1" id="KW-0175">Coiled coil</keyword>
<feature type="region of interest" description="Disordered" evidence="2">
    <location>
        <begin position="140"/>
        <end position="165"/>
    </location>
</feature>
<dbReference type="EMBL" id="FLQW01000921">
    <property type="protein sequence ID" value="SBS86773.1"/>
    <property type="molecule type" value="Genomic_DNA"/>
</dbReference>
<evidence type="ECO:0000256" key="2">
    <source>
        <dbReference type="SAM" id="MobiDB-lite"/>
    </source>
</evidence>
<evidence type="ECO:0000256" key="1">
    <source>
        <dbReference type="SAM" id="Coils"/>
    </source>
</evidence>
<dbReference type="AlphaFoldDB" id="A0A1A8W520"/>
<feature type="compositionally biased region" description="Basic residues" evidence="2">
    <location>
        <begin position="82"/>
        <end position="94"/>
    </location>
</feature>
<protein>
    <submittedName>
        <fullName evidence="3">Uncharacterized protein</fullName>
    </submittedName>
</protein>
<feature type="compositionally biased region" description="Basic and acidic residues" evidence="2">
    <location>
        <begin position="143"/>
        <end position="160"/>
    </location>
</feature>
<feature type="compositionally biased region" description="Basic and acidic residues" evidence="2">
    <location>
        <begin position="101"/>
        <end position="112"/>
    </location>
</feature>
<evidence type="ECO:0000313" key="3">
    <source>
        <dbReference type="EMBL" id="SBS86773.1"/>
    </source>
</evidence>
<feature type="region of interest" description="Disordered" evidence="2">
    <location>
        <begin position="82"/>
        <end position="121"/>
    </location>
</feature>
<organism evidence="3 4">
    <name type="scientific">Plasmodium malariae</name>
    <dbReference type="NCBI Taxonomy" id="5858"/>
    <lineage>
        <taxon>Eukaryota</taxon>
        <taxon>Sar</taxon>
        <taxon>Alveolata</taxon>
        <taxon>Apicomplexa</taxon>
        <taxon>Aconoidasida</taxon>
        <taxon>Haemosporida</taxon>
        <taxon>Plasmodiidae</taxon>
        <taxon>Plasmodium</taxon>
        <taxon>Plasmodium (Plasmodium)</taxon>
    </lineage>
</organism>
<gene>
    <name evidence="3" type="ORF">PMALA_017310</name>
</gene>
<accession>A0A1A8W520</accession>
<feature type="coiled-coil region" evidence="1">
    <location>
        <begin position="28"/>
        <end position="75"/>
    </location>
</feature>
<reference evidence="4" key="1">
    <citation type="submission" date="2016-05" db="EMBL/GenBank/DDBJ databases">
        <authorList>
            <person name="Naeem Raeece"/>
        </authorList>
    </citation>
    <scope>NUCLEOTIDE SEQUENCE [LARGE SCALE GENOMIC DNA]</scope>
</reference>
<sequence>MVPDTDEMKKHFENVYSRYMGYDQRKMVIKLDNKLKALKLKNKNEINKSIKVEGKHKTTRRKKKTERNNETLDKELKIKKPRRKYERIKPKKNKNTNGNIDDIHENIKDKGNMETGQNIEANGNVENNEIIKENMVIKKKGRKSGERANKNKNKKDKDNLENDNLTILKGNPDTVFQASLDFMNPSMFT</sequence>
<evidence type="ECO:0000313" key="4">
    <source>
        <dbReference type="Proteomes" id="UP000078597"/>
    </source>
</evidence>